<comment type="caution">
    <text evidence="3">The sequence shown here is derived from an EMBL/GenBank/DDBJ whole genome shotgun (WGS) entry which is preliminary data.</text>
</comment>
<evidence type="ECO:0000313" key="4">
    <source>
        <dbReference type="Proteomes" id="UP001231189"/>
    </source>
</evidence>
<protein>
    <recommendedName>
        <fullName evidence="2">DUF4283 domain-containing protein</fullName>
    </recommendedName>
</protein>
<dbReference type="EMBL" id="JAUUTY010000005">
    <property type="protein sequence ID" value="KAK1629225.1"/>
    <property type="molecule type" value="Genomic_DNA"/>
</dbReference>
<reference evidence="3" key="1">
    <citation type="submission" date="2023-07" db="EMBL/GenBank/DDBJ databases">
        <title>A chromosome-level genome assembly of Lolium multiflorum.</title>
        <authorList>
            <person name="Chen Y."/>
            <person name="Copetti D."/>
            <person name="Kolliker R."/>
            <person name="Studer B."/>
        </authorList>
    </citation>
    <scope>NUCLEOTIDE SEQUENCE</scope>
    <source>
        <strain evidence="3">02402/16</strain>
        <tissue evidence="3">Leaf</tissue>
    </source>
</reference>
<accession>A0AAD8RPI3</accession>
<evidence type="ECO:0000259" key="2">
    <source>
        <dbReference type="Pfam" id="PF14111"/>
    </source>
</evidence>
<dbReference type="PANTHER" id="PTHR31286:SF167">
    <property type="entry name" value="OS09G0268800 PROTEIN"/>
    <property type="match status" value="1"/>
</dbReference>
<gene>
    <name evidence="3" type="ORF">QYE76_003540</name>
</gene>
<name>A0AAD8RPI3_LOLMU</name>
<evidence type="ECO:0000313" key="3">
    <source>
        <dbReference type="EMBL" id="KAK1629225.1"/>
    </source>
</evidence>
<dbReference type="PANTHER" id="PTHR31286">
    <property type="entry name" value="GLYCINE-RICH CELL WALL STRUCTURAL PROTEIN 1.8-LIKE"/>
    <property type="match status" value="1"/>
</dbReference>
<feature type="compositionally biased region" description="Basic and acidic residues" evidence="1">
    <location>
        <begin position="365"/>
        <end position="379"/>
    </location>
</feature>
<feature type="domain" description="DUF4283" evidence="2">
    <location>
        <begin position="48"/>
        <end position="122"/>
    </location>
</feature>
<feature type="region of interest" description="Disordered" evidence="1">
    <location>
        <begin position="253"/>
        <end position="395"/>
    </location>
</feature>
<keyword evidence="4" id="KW-1185">Reference proteome</keyword>
<evidence type="ECO:0000256" key="1">
    <source>
        <dbReference type="SAM" id="MobiDB-lite"/>
    </source>
</evidence>
<sequence length="395" mass="44316">MAEMDPSNLLGGKDDEIDDMFGHLDLNDDELDDVVIGVEEAKAYKKEARWLAIGRVLTNSFSAEALFEKMKSIWNLANDPICREAGENLFIFQMQCLGDWKKVVHQGPWTFRGWGILIEDYDGLTDPADFVFDGMHVWAQIHGIPELYRKSEVVDDLARRVGQVKEVQMSPKLFFEGNYVRLRLRININKALVRFVSLALPEGKKRLPVKYEKIPFFCKRCGLMGHDHEECGDGVWEEKQLQYGTWMLASRRTSQPTLGPRRFASRAPTRGGLAARGEVDHGRKKRNSQDAALDNPTEDATKDTASSPVKTDVLEEPMEEDVDPKIRKGLQFAEEVQTDTGTGNAGGAGASTNVIPPPPPQYVNPKDRAKSRKVNDRNTENLAPSAASSEEDRRA</sequence>
<dbReference type="Proteomes" id="UP001231189">
    <property type="component" value="Unassembled WGS sequence"/>
</dbReference>
<dbReference type="InterPro" id="IPR040256">
    <property type="entry name" value="At4g02000-like"/>
</dbReference>
<proteinExistence type="predicted"/>
<dbReference type="AlphaFoldDB" id="A0AAD8RPI3"/>
<dbReference type="Pfam" id="PF14111">
    <property type="entry name" value="DUF4283"/>
    <property type="match status" value="1"/>
</dbReference>
<organism evidence="3 4">
    <name type="scientific">Lolium multiflorum</name>
    <name type="common">Italian ryegrass</name>
    <name type="synonym">Lolium perenne subsp. multiflorum</name>
    <dbReference type="NCBI Taxonomy" id="4521"/>
    <lineage>
        <taxon>Eukaryota</taxon>
        <taxon>Viridiplantae</taxon>
        <taxon>Streptophyta</taxon>
        <taxon>Embryophyta</taxon>
        <taxon>Tracheophyta</taxon>
        <taxon>Spermatophyta</taxon>
        <taxon>Magnoliopsida</taxon>
        <taxon>Liliopsida</taxon>
        <taxon>Poales</taxon>
        <taxon>Poaceae</taxon>
        <taxon>BOP clade</taxon>
        <taxon>Pooideae</taxon>
        <taxon>Poodae</taxon>
        <taxon>Poeae</taxon>
        <taxon>Poeae Chloroplast Group 2 (Poeae type)</taxon>
        <taxon>Loliodinae</taxon>
        <taxon>Loliinae</taxon>
        <taxon>Lolium</taxon>
    </lineage>
</organism>
<dbReference type="InterPro" id="IPR025558">
    <property type="entry name" value="DUF4283"/>
</dbReference>